<feature type="non-terminal residue" evidence="2">
    <location>
        <position position="329"/>
    </location>
</feature>
<name>A0A146JW93_9EUKA</name>
<dbReference type="AlphaFoldDB" id="A0A146JW93"/>
<evidence type="ECO:0000256" key="1">
    <source>
        <dbReference type="SAM" id="MobiDB-lite"/>
    </source>
</evidence>
<protein>
    <submittedName>
        <fullName evidence="2">Uncharacterized protein</fullName>
    </submittedName>
</protein>
<feature type="compositionally biased region" description="Basic and acidic residues" evidence="1">
    <location>
        <begin position="119"/>
        <end position="130"/>
    </location>
</feature>
<feature type="region of interest" description="Disordered" evidence="1">
    <location>
        <begin position="93"/>
        <end position="165"/>
    </location>
</feature>
<organism evidence="2">
    <name type="scientific">Trepomonas sp. PC1</name>
    <dbReference type="NCBI Taxonomy" id="1076344"/>
    <lineage>
        <taxon>Eukaryota</taxon>
        <taxon>Metamonada</taxon>
        <taxon>Diplomonadida</taxon>
        <taxon>Hexamitidae</taxon>
        <taxon>Hexamitinae</taxon>
        <taxon>Trepomonas</taxon>
    </lineage>
</organism>
<feature type="compositionally biased region" description="Basic and acidic residues" evidence="1">
    <location>
        <begin position="212"/>
        <end position="221"/>
    </location>
</feature>
<feature type="compositionally biased region" description="Polar residues" evidence="1">
    <location>
        <begin position="94"/>
        <end position="117"/>
    </location>
</feature>
<proteinExistence type="predicted"/>
<gene>
    <name evidence="2" type="ORF">TPC1_31673</name>
</gene>
<reference evidence="2" key="1">
    <citation type="submission" date="2015-07" db="EMBL/GenBank/DDBJ databases">
        <title>Adaptation to a free-living lifestyle via gene acquisitions in the diplomonad Trepomonas sp. PC1.</title>
        <authorList>
            <person name="Xu F."/>
            <person name="Jerlstrom-Hultqvist J."/>
            <person name="Kolisko M."/>
            <person name="Simpson A.G.B."/>
            <person name="Roger A.J."/>
            <person name="Svard S.G."/>
            <person name="Andersson J.O."/>
        </authorList>
    </citation>
    <scope>NUCLEOTIDE SEQUENCE</scope>
    <source>
        <strain evidence="2">PC1</strain>
    </source>
</reference>
<dbReference type="EMBL" id="GDID01007774">
    <property type="protein sequence ID" value="JAP88832.1"/>
    <property type="molecule type" value="Transcribed_RNA"/>
</dbReference>
<feature type="compositionally biased region" description="Polar residues" evidence="1">
    <location>
        <begin position="258"/>
        <end position="278"/>
    </location>
</feature>
<sequence>KKLLQISEQPLLNESQTRQQIIQHATYPPITHIANQQIGNAEKDKNNEQILLKSQKGNNISQLTQNSPLKADQLQLPVDSTHNQILLKHELQTETKNQNAKSDEVPQNQFLKNQPSQIDPHKSSVHKIEPQPKNPLQQKSESGRPNEGLEQKKPPKPDQQTTEDTRTLRQIFEEQPDKAKSRFLKQLFGKFRQLQYLIQQTQGYSQLVKAGKKDLPEKVSLEDQNESEYSEYYYSESEEAPRTKNIKNNVKAPPLQKIAQSPTKPKQSSPLRNQSNLPTEKPILKTSQKGVKTPIKLPQRLNQLTPHHNIQNQAAKHSGHVIGYHIVIS</sequence>
<accession>A0A146JW93</accession>
<evidence type="ECO:0000313" key="2">
    <source>
        <dbReference type="EMBL" id="JAP88832.1"/>
    </source>
</evidence>
<feature type="non-terminal residue" evidence="2">
    <location>
        <position position="1"/>
    </location>
</feature>
<feature type="region of interest" description="Disordered" evidence="1">
    <location>
        <begin position="212"/>
        <end position="295"/>
    </location>
</feature>
<feature type="compositionally biased region" description="Basic and acidic residues" evidence="1">
    <location>
        <begin position="141"/>
        <end position="156"/>
    </location>
</feature>